<dbReference type="AlphaFoldDB" id="A0A645BL21"/>
<proteinExistence type="predicted"/>
<reference evidence="1" key="1">
    <citation type="submission" date="2019-08" db="EMBL/GenBank/DDBJ databases">
        <authorList>
            <person name="Kucharzyk K."/>
            <person name="Murdoch R.W."/>
            <person name="Higgins S."/>
            <person name="Loffler F."/>
        </authorList>
    </citation>
    <scope>NUCLEOTIDE SEQUENCE</scope>
</reference>
<protein>
    <submittedName>
        <fullName evidence="1">Uncharacterized protein</fullName>
    </submittedName>
</protein>
<name>A0A645BL21_9ZZZZ</name>
<organism evidence="1">
    <name type="scientific">bioreactor metagenome</name>
    <dbReference type="NCBI Taxonomy" id="1076179"/>
    <lineage>
        <taxon>unclassified sequences</taxon>
        <taxon>metagenomes</taxon>
        <taxon>ecological metagenomes</taxon>
    </lineage>
</organism>
<comment type="caution">
    <text evidence="1">The sequence shown here is derived from an EMBL/GenBank/DDBJ whole genome shotgun (WGS) entry which is preliminary data.</text>
</comment>
<gene>
    <name evidence="1" type="ORF">SDC9_112710</name>
</gene>
<accession>A0A645BL21</accession>
<sequence>MIAIIFAEEYLAGIAAEEPADEADGKERNHRNHCRMQPRALPCYAKIRRQRDPRKEYHEQIDPTRDQKKHVFCFCYIEIVVAEHQRMQEKHRAEIHRGQQCCRAKESLLERERRGEGCAAARQATVFVGRRIVLVWVGQSYVLLHFKNPLFTLGKVCIFCEPCSKTGAFV</sequence>
<dbReference type="EMBL" id="VSSQ01020728">
    <property type="protein sequence ID" value="MPM65808.1"/>
    <property type="molecule type" value="Genomic_DNA"/>
</dbReference>
<evidence type="ECO:0000313" key="1">
    <source>
        <dbReference type="EMBL" id="MPM65808.1"/>
    </source>
</evidence>